<dbReference type="InterPro" id="IPR011545">
    <property type="entry name" value="DEAD/DEAH_box_helicase_dom"/>
</dbReference>
<protein>
    <submittedName>
        <fullName evidence="11">G12859 protein</fullName>
    </submittedName>
</protein>
<dbReference type="PANTHER" id="PTHR47959">
    <property type="entry name" value="ATP-DEPENDENT RNA HELICASE RHLE-RELATED"/>
    <property type="match status" value="1"/>
</dbReference>
<dbReference type="EMBL" id="CAXHTA020000020">
    <property type="protein sequence ID" value="CAL5229519.1"/>
    <property type="molecule type" value="Genomic_DNA"/>
</dbReference>
<evidence type="ECO:0000256" key="5">
    <source>
        <dbReference type="ARBA" id="ARBA00022840"/>
    </source>
</evidence>
<dbReference type="Proteomes" id="UP001497392">
    <property type="component" value="Unassembled WGS sequence"/>
</dbReference>
<proteinExistence type="inferred from homology"/>
<dbReference type="PROSITE" id="PS51192">
    <property type="entry name" value="HELICASE_ATP_BIND_1"/>
    <property type="match status" value="1"/>
</dbReference>
<evidence type="ECO:0000256" key="7">
    <source>
        <dbReference type="SAM" id="MobiDB-lite"/>
    </source>
</evidence>
<dbReference type="Pfam" id="PF12046">
    <property type="entry name" value="CCB1"/>
    <property type="match status" value="1"/>
</dbReference>
<organism evidence="11 12">
    <name type="scientific">Coccomyxa viridis</name>
    <dbReference type="NCBI Taxonomy" id="1274662"/>
    <lineage>
        <taxon>Eukaryota</taxon>
        <taxon>Viridiplantae</taxon>
        <taxon>Chlorophyta</taxon>
        <taxon>core chlorophytes</taxon>
        <taxon>Trebouxiophyceae</taxon>
        <taxon>Trebouxiophyceae incertae sedis</taxon>
        <taxon>Coccomyxaceae</taxon>
        <taxon>Coccomyxa</taxon>
    </lineage>
</organism>
<feature type="region of interest" description="Disordered" evidence="7">
    <location>
        <begin position="386"/>
        <end position="471"/>
    </location>
</feature>
<accession>A0ABP1GBE0</accession>
<dbReference type="CDD" id="cd00268">
    <property type="entry name" value="DEADc"/>
    <property type="match status" value="1"/>
</dbReference>
<dbReference type="InterPro" id="IPR044742">
    <property type="entry name" value="DEAD/DEAH_RhlB"/>
</dbReference>
<feature type="compositionally biased region" description="Low complexity" evidence="7">
    <location>
        <begin position="387"/>
        <end position="403"/>
    </location>
</feature>
<evidence type="ECO:0000256" key="4">
    <source>
        <dbReference type="ARBA" id="ARBA00022806"/>
    </source>
</evidence>
<dbReference type="InterPro" id="IPR027417">
    <property type="entry name" value="P-loop_NTPase"/>
</dbReference>
<feature type="transmembrane region" description="Helical" evidence="8">
    <location>
        <begin position="520"/>
        <end position="538"/>
    </location>
</feature>
<evidence type="ECO:0000256" key="3">
    <source>
        <dbReference type="ARBA" id="ARBA00022801"/>
    </source>
</evidence>
<keyword evidence="5 6" id="KW-0067">ATP-binding</keyword>
<dbReference type="InterPro" id="IPR021919">
    <property type="entry name" value="CCB1"/>
</dbReference>
<reference evidence="11 12" key="1">
    <citation type="submission" date="2024-06" db="EMBL/GenBank/DDBJ databases">
        <authorList>
            <person name="Kraege A."/>
            <person name="Thomma B."/>
        </authorList>
    </citation>
    <scope>NUCLEOTIDE SEQUENCE [LARGE SCALE GENOMIC DNA]</scope>
</reference>
<evidence type="ECO:0000259" key="9">
    <source>
        <dbReference type="PROSITE" id="PS51192"/>
    </source>
</evidence>
<sequence length="702" mass="77002">MDLQTIMTLTLSLHRKLLRNLLCWPPILAGKDVQAVAQPGSGKTFGYLLPALPKLISAKKSSQARTVLILVPTRELAQQVADSCSSLRKLYKLRVACIVGGSDRAAQAQSLAGKPDIIVATPGRLIDLADSADSALSSVGYLVLDEADKMLSLGFKTQLDQIWTSIVLLFTATMPAEVATAAAQWQRDPVCINMHQAEAPPASNVTQVVQVCAEHKKPRKLQKHLEQVKAKSEQGRSKPRILVFCNKVKTVRFVHTLCVEAGVKAAMLHGERSQPEREAALQAFKNGTAQILVATDVAGRGLHIKNLPYIVNYDFPSRMEAYIHRVGRTGRLASSGHAFSFFTRNLAPLARPLLNHLLDHDQSVDPNLVKLADAFDIANAKLKEASEGAAGASSPAEPAADPGSKGEKGKVKGRKKKTQSSDGSSAQKAFGEQTVVKQKQKPLRQEPSGLKVMREPPEADNKGPSMKRVTRKALPGRLRKKLAKEATISSSFTLWLLSELPALAEKKDFSQGGGFAKESYYVTLGLFLLSLPGLWSQIKRAPKAKKVRKTFEVAGPARSDALPLDERARQLFAYFKHYNYEVMETGETIRFAGTYKASRGQAAALIFYVFCGLASTALVLSIAAPFGGQNWYWLTLLSPLSGFYYWQRGTRQEEVQVKMVTADDDSVTDILVEGPEEEVMRLRKEFNLMEKGKELVKGLLEQ</sequence>
<dbReference type="InterPro" id="IPR014001">
    <property type="entry name" value="Helicase_ATP-bd"/>
</dbReference>
<dbReference type="CDD" id="cd18787">
    <property type="entry name" value="SF2_C_DEAD"/>
    <property type="match status" value="1"/>
</dbReference>
<keyword evidence="12" id="KW-1185">Reference proteome</keyword>
<evidence type="ECO:0000313" key="11">
    <source>
        <dbReference type="EMBL" id="CAL5229519.1"/>
    </source>
</evidence>
<evidence type="ECO:0000256" key="1">
    <source>
        <dbReference type="ARBA" id="ARBA00006517"/>
    </source>
</evidence>
<evidence type="ECO:0000256" key="6">
    <source>
        <dbReference type="RuleBase" id="RU000492"/>
    </source>
</evidence>
<dbReference type="SMART" id="SM00487">
    <property type="entry name" value="DEXDc"/>
    <property type="match status" value="1"/>
</dbReference>
<keyword evidence="8" id="KW-0472">Membrane</keyword>
<dbReference type="PROSITE" id="PS00039">
    <property type="entry name" value="DEAD_ATP_HELICASE"/>
    <property type="match status" value="1"/>
</dbReference>
<dbReference type="PANTHER" id="PTHR47959:SF1">
    <property type="entry name" value="ATP-DEPENDENT RNA HELICASE DBPA"/>
    <property type="match status" value="1"/>
</dbReference>
<keyword evidence="2 6" id="KW-0547">Nucleotide-binding</keyword>
<feature type="transmembrane region" description="Helical" evidence="8">
    <location>
        <begin position="605"/>
        <end position="624"/>
    </location>
</feature>
<evidence type="ECO:0000313" key="12">
    <source>
        <dbReference type="Proteomes" id="UP001497392"/>
    </source>
</evidence>
<feature type="compositionally biased region" description="Basic and acidic residues" evidence="7">
    <location>
        <begin position="452"/>
        <end position="461"/>
    </location>
</feature>
<dbReference type="Gene3D" id="3.40.50.300">
    <property type="entry name" value="P-loop containing nucleotide triphosphate hydrolases"/>
    <property type="match status" value="2"/>
</dbReference>
<keyword evidence="3 6" id="KW-0378">Hydrolase</keyword>
<dbReference type="SMART" id="SM00490">
    <property type="entry name" value="HELICc"/>
    <property type="match status" value="1"/>
</dbReference>
<comment type="caution">
    <text evidence="11">The sequence shown here is derived from an EMBL/GenBank/DDBJ whole genome shotgun (WGS) entry which is preliminary data.</text>
</comment>
<dbReference type="InterPro" id="IPR050079">
    <property type="entry name" value="DEAD_box_RNA_helicase"/>
</dbReference>
<keyword evidence="8" id="KW-0812">Transmembrane</keyword>
<feature type="domain" description="Helicase C-terminal" evidence="10">
    <location>
        <begin position="220"/>
        <end position="372"/>
    </location>
</feature>
<dbReference type="Pfam" id="PF00270">
    <property type="entry name" value="DEAD"/>
    <property type="match status" value="1"/>
</dbReference>
<dbReference type="SUPFAM" id="SSF52540">
    <property type="entry name" value="P-loop containing nucleoside triphosphate hydrolases"/>
    <property type="match status" value="1"/>
</dbReference>
<evidence type="ECO:0000259" key="10">
    <source>
        <dbReference type="PROSITE" id="PS51194"/>
    </source>
</evidence>
<dbReference type="Pfam" id="PF00271">
    <property type="entry name" value="Helicase_C"/>
    <property type="match status" value="1"/>
</dbReference>
<dbReference type="InterPro" id="IPR001650">
    <property type="entry name" value="Helicase_C-like"/>
</dbReference>
<comment type="similarity">
    <text evidence="1">Belongs to the DEAD box helicase family. DDX21/DDX50 subfamily.</text>
</comment>
<dbReference type="PROSITE" id="PS51194">
    <property type="entry name" value="HELICASE_CTER"/>
    <property type="match status" value="1"/>
</dbReference>
<keyword evidence="8" id="KW-1133">Transmembrane helix</keyword>
<dbReference type="InterPro" id="IPR000629">
    <property type="entry name" value="RNA-helicase_DEAD-box_CS"/>
</dbReference>
<evidence type="ECO:0000256" key="2">
    <source>
        <dbReference type="ARBA" id="ARBA00022741"/>
    </source>
</evidence>
<name>A0ABP1GBE0_9CHLO</name>
<feature type="domain" description="Helicase ATP-binding" evidence="9">
    <location>
        <begin position="24"/>
        <end position="192"/>
    </location>
</feature>
<evidence type="ECO:0000256" key="8">
    <source>
        <dbReference type="SAM" id="Phobius"/>
    </source>
</evidence>
<gene>
    <name evidence="11" type="primary">g12859</name>
    <name evidence="11" type="ORF">VP750_LOCUS11425</name>
</gene>
<keyword evidence="4 6" id="KW-0347">Helicase</keyword>